<proteinExistence type="inferred from homology"/>
<dbReference type="AlphaFoldDB" id="X1HP58"/>
<dbReference type="InterPro" id="IPR050792">
    <property type="entry name" value="ADP-ribosylglycohydrolase"/>
</dbReference>
<dbReference type="GO" id="GO:0016829">
    <property type="term" value="F:lyase activity"/>
    <property type="evidence" value="ECO:0007669"/>
    <property type="project" value="InterPro"/>
</dbReference>
<protein>
    <recommendedName>
        <fullName evidence="4">ADP-ribosylglycohydrolase</fullName>
    </recommendedName>
</protein>
<dbReference type="Pfam" id="PF03747">
    <property type="entry name" value="ADP_ribosyl_GH"/>
    <property type="match status" value="1"/>
</dbReference>
<accession>X1HP58</accession>
<dbReference type="EMBL" id="BARU01018365">
    <property type="protein sequence ID" value="GAH55609.1"/>
    <property type="molecule type" value="Genomic_DNA"/>
</dbReference>
<dbReference type="SUPFAM" id="SSF51569">
    <property type="entry name" value="Aldolase"/>
    <property type="match status" value="1"/>
</dbReference>
<dbReference type="SUPFAM" id="SSF101478">
    <property type="entry name" value="ADP-ribosylglycohydrolase"/>
    <property type="match status" value="1"/>
</dbReference>
<reference evidence="3" key="1">
    <citation type="journal article" date="2014" name="Front. Microbiol.">
        <title>High frequency of phylogenetically diverse reductive dehalogenase-homologous genes in deep subseafloor sedimentary metagenomes.</title>
        <authorList>
            <person name="Kawai M."/>
            <person name="Futagami T."/>
            <person name="Toyoda A."/>
            <person name="Takaki Y."/>
            <person name="Nishi S."/>
            <person name="Hori S."/>
            <person name="Arai W."/>
            <person name="Tsubouchi T."/>
            <person name="Morono Y."/>
            <person name="Uchiyama I."/>
            <person name="Ito T."/>
            <person name="Fujiyama A."/>
            <person name="Inagaki F."/>
            <person name="Takami H."/>
        </authorList>
    </citation>
    <scope>NUCLEOTIDE SEQUENCE</scope>
    <source>
        <strain evidence="3">Expedition CK06-06</strain>
    </source>
</reference>
<sequence length="293" mass="31762">IGPGFGCISSIQKLKYGISWEKAASNSGGNGTAMRVSPIGLFYCKDIKNLEKSALKSSIITHSHPAASAGAIVIARAIAFLIDKKPETVFSIDEFFETIILSISNSQERIWEEFIVILNKVKQNLNISIKAGLIKFSQVGVKSPYFIEEYLGKAFVHPYTLSTVACAIFVFLKNLNSFEDCIFQLATAGGDSDTVGAIGGSLAGAYFGCLVVVPYYNKPVQHSLIDHFSAIADSISLPIILYNVPSRTGRNLEPETVSKLAYSKDNIVGIKCASGNIDQITKFVKTTPEDFIV</sequence>
<name>X1HP58_9ZZZZ</name>
<dbReference type="GO" id="GO:0016787">
    <property type="term" value="F:hydrolase activity"/>
    <property type="evidence" value="ECO:0007669"/>
    <property type="project" value="UniProtKB-KW"/>
</dbReference>
<evidence type="ECO:0000256" key="2">
    <source>
        <dbReference type="ARBA" id="ARBA00022801"/>
    </source>
</evidence>
<evidence type="ECO:0000256" key="1">
    <source>
        <dbReference type="ARBA" id="ARBA00010702"/>
    </source>
</evidence>
<feature type="non-terminal residue" evidence="3">
    <location>
        <position position="293"/>
    </location>
</feature>
<evidence type="ECO:0008006" key="4">
    <source>
        <dbReference type="Google" id="ProtNLM"/>
    </source>
</evidence>
<dbReference type="Gene3D" id="1.10.4080.10">
    <property type="entry name" value="ADP-ribosylation/Crystallin J1"/>
    <property type="match status" value="1"/>
</dbReference>
<dbReference type="InterPro" id="IPR005502">
    <property type="entry name" value="Ribosyl_crysJ1"/>
</dbReference>
<dbReference type="PANTHER" id="PTHR16222:SF24">
    <property type="entry name" value="ADP-RIBOSYLHYDROLASE ARH3"/>
    <property type="match status" value="1"/>
</dbReference>
<feature type="non-terminal residue" evidence="3">
    <location>
        <position position="1"/>
    </location>
</feature>
<gene>
    <name evidence="3" type="ORF">S03H2_30356</name>
</gene>
<dbReference type="InterPro" id="IPR036705">
    <property type="entry name" value="Ribosyl_crysJ1_sf"/>
</dbReference>
<dbReference type="PANTHER" id="PTHR16222">
    <property type="entry name" value="ADP-RIBOSYLGLYCOHYDROLASE"/>
    <property type="match status" value="1"/>
</dbReference>
<comment type="similarity">
    <text evidence="1">Belongs to the ADP-ribosylglycohydrolase family.</text>
</comment>
<keyword evidence="2" id="KW-0378">Hydrolase</keyword>
<organism evidence="3">
    <name type="scientific">marine sediment metagenome</name>
    <dbReference type="NCBI Taxonomy" id="412755"/>
    <lineage>
        <taxon>unclassified sequences</taxon>
        <taxon>metagenomes</taxon>
        <taxon>ecological metagenomes</taxon>
    </lineage>
</organism>
<evidence type="ECO:0000313" key="3">
    <source>
        <dbReference type="EMBL" id="GAH55609.1"/>
    </source>
</evidence>
<comment type="caution">
    <text evidence="3">The sequence shown here is derived from an EMBL/GenBank/DDBJ whole genome shotgun (WGS) entry which is preliminary data.</text>
</comment>